<sequence length="54" mass="5954">MLGVLCWNLTNCTLHFTFGDGRVQTLLVGARRALTTLSDCPRLKTYLILLGTGE</sequence>
<dbReference type="AlphaFoldDB" id="A0AAP0EZR5"/>
<accession>A0AAP0EZR5</accession>
<keyword evidence="2" id="KW-1185">Reference proteome</keyword>
<dbReference type="EMBL" id="JBBNAF010000011">
    <property type="protein sequence ID" value="KAK9098933.1"/>
    <property type="molecule type" value="Genomic_DNA"/>
</dbReference>
<name>A0AAP0EZR5_9MAGN</name>
<proteinExistence type="predicted"/>
<protein>
    <submittedName>
        <fullName evidence="1">Uncharacterized protein</fullName>
    </submittedName>
</protein>
<evidence type="ECO:0000313" key="2">
    <source>
        <dbReference type="Proteomes" id="UP001420932"/>
    </source>
</evidence>
<evidence type="ECO:0000313" key="1">
    <source>
        <dbReference type="EMBL" id="KAK9098933.1"/>
    </source>
</evidence>
<comment type="caution">
    <text evidence="1">The sequence shown here is derived from an EMBL/GenBank/DDBJ whole genome shotgun (WGS) entry which is preliminary data.</text>
</comment>
<gene>
    <name evidence="1" type="ORF">Syun_025978</name>
</gene>
<reference evidence="1 2" key="1">
    <citation type="submission" date="2024-01" db="EMBL/GenBank/DDBJ databases">
        <title>Genome assemblies of Stephania.</title>
        <authorList>
            <person name="Yang L."/>
        </authorList>
    </citation>
    <scope>NUCLEOTIDE SEQUENCE [LARGE SCALE GENOMIC DNA]</scope>
    <source>
        <strain evidence="1">YNDBR</strain>
        <tissue evidence="1">Leaf</tissue>
    </source>
</reference>
<dbReference type="Proteomes" id="UP001420932">
    <property type="component" value="Unassembled WGS sequence"/>
</dbReference>
<organism evidence="1 2">
    <name type="scientific">Stephania yunnanensis</name>
    <dbReference type="NCBI Taxonomy" id="152371"/>
    <lineage>
        <taxon>Eukaryota</taxon>
        <taxon>Viridiplantae</taxon>
        <taxon>Streptophyta</taxon>
        <taxon>Embryophyta</taxon>
        <taxon>Tracheophyta</taxon>
        <taxon>Spermatophyta</taxon>
        <taxon>Magnoliopsida</taxon>
        <taxon>Ranunculales</taxon>
        <taxon>Menispermaceae</taxon>
        <taxon>Menispermoideae</taxon>
        <taxon>Cissampelideae</taxon>
        <taxon>Stephania</taxon>
    </lineage>
</organism>